<dbReference type="Proteomes" id="UP001595526">
    <property type="component" value="Unassembled WGS sequence"/>
</dbReference>
<proteinExistence type="predicted"/>
<organism evidence="1 2">
    <name type="scientific">Parapedobacter deserti</name>
    <dbReference type="NCBI Taxonomy" id="1912957"/>
    <lineage>
        <taxon>Bacteria</taxon>
        <taxon>Pseudomonadati</taxon>
        <taxon>Bacteroidota</taxon>
        <taxon>Sphingobacteriia</taxon>
        <taxon>Sphingobacteriales</taxon>
        <taxon>Sphingobacteriaceae</taxon>
        <taxon>Parapedobacter</taxon>
    </lineage>
</organism>
<protein>
    <submittedName>
        <fullName evidence="1">Uncharacterized protein</fullName>
    </submittedName>
</protein>
<evidence type="ECO:0000313" key="1">
    <source>
        <dbReference type="EMBL" id="MFC3199561.1"/>
    </source>
</evidence>
<sequence>MPSTKAEYGSSPQFDRGRARVLKHFLEMDRIYKTAWFFDRYEEQARKNIAAELQTLEAQ</sequence>
<dbReference type="RefSeq" id="WP_379025304.1">
    <property type="nucleotide sequence ID" value="NZ_JBHRTA010000056.1"/>
</dbReference>
<accession>A0ABV7JNI2</accession>
<dbReference type="InterPro" id="IPR009218">
    <property type="entry name" value="HD_phosphohydro"/>
</dbReference>
<dbReference type="EMBL" id="JBHRTA010000056">
    <property type="protein sequence ID" value="MFC3199561.1"/>
    <property type="molecule type" value="Genomic_DNA"/>
</dbReference>
<evidence type="ECO:0000313" key="2">
    <source>
        <dbReference type="Proteomes" id="UP001595526"/>
    </source>
</evidence>
<gene>
    <name evidence="1" type="ORF">ACFOET_18235</name>
</gene>
<comment type="caution">
    <text evidence="1">The sequence shown here is derived from an EMBL/GenBank/DDBJ whole genome shotgun (WGS) entry which is preliminary data.</text>
</comment>
<dbReference type="PANTHER" id="PTHR21174:SF0">
    <property type="entry name" value="HD PHOSPHOHYDROLASE FAMILY PROTEIN-RELATED"/>
    <property type="match status" value="1"/>
</dbReference>
<name>A0ABV7JNI2_9SPHI</name>
<reference evidence="2" key="1">
    <citation type="journal article" date="2019" name="Int. J. Syst. Evol. Microbiol.">
        <title>The Global Catalogue of Microorganisms (GCM) 10K type strain sequencing project: providing services to taxonomists for standard genome sequencing and annotation.</title>
        <authorList>
            <consortium name="The Broad Institute Genomics Platform"/>
            <consortium name="The Broad Institute Genome Sequencing Center for Infectious Disease"/>
            <person name="Wu L."/>
            <person name="Ma J."/>
        </authorList>
    </citation>
    <scope>NUCLEOTIDE SEQUENCE [LARGE SCALE GENOMIC DNA]</scope>
    <source>
        <strain evidence="2">KCTC 52416</strain>
    </source>
</reference>
<keyword evidence="2" id="KW-1185">Reference proteome</keyword>
<dbReference type="PANTHER" id="PTHR21174">
    <property type="match status" value="1"/>
</dbReference>